<gene>
    <name evidence="2" type="ORF">BDV98DRAFT_587354</name>
</gene>
<protein>
    <submittedName>
        <fullName evidence="2">Uncharacterized protein</fullName>
    </submittedName>
</protein>
<evidence type="ECO:0000313" key="2">
    <source>
        <dbReference type="EMBL" id="TFK95082.1"/>
    </source>
</evidence>
<accession>A0A5C3PZL1</accession>
<name>A0A5C3PZL1_9AGAR</name>
<dbReference type="AlphaFoldDB" id="A0A5C3PZL1"/>
<keyword evidence="3" id="KW-1185">Reference proteome</keyword>
<feature type="compositionally biased region" description="Polar residues" evidence="1">
    <location>
        <begin position="263"/>
        <end position="273"/>
    </location>
</feature>
<evidence type="ECO:0000313" key="3">
    <source>
        <dbReference type="Proteomes" id="UP000305067"/>
    </source>
</evidence>
<feature type="region of interest" description="Disordered" evidence="1">
    <location>
        <begin position="258"/>
        <end position="279"/>
    </location>
</feature>
<reference evidence="2 3" key="1">
    <citation type="journal article" date="2019" name="Nat. Ecol. Evol.">
        <title>Megaphylogeny resolves global patterns of mushroom evolution.</title>
        <authorList>
            <person name="Varga T."/>
            <person name="Krizsan K."/>
            <person name="Foldi C."/>
            <person name="Dima B."/>
            <person name="Sanchez-Garcia M."/>
            <person name="Sanchez-Ramirez S."/>
            <person name="Szollosi G.J."/>
            <person name="Szarkandi J.G."/>
            <person name="Papp V."/>
            <person name="Albert L."/>
            <person name="Andreopoulos W."/>
            <person name="Angelini C."/>
            <person name="Antonin V."/>
            <person name="Barry K.W."/>
            <person name="Bougher N.L."/>
            <person name="Buchanan P."/>
            <person name="Buyck B."/>
            <person name="Bense V."/>
            <person name="Catcheside P."/>
            <person name="Chovatia M."/>
            <person name="Cooper J."/>
            <person name="Damon W."/>
            <person name="Desjardin D."/>
            <person name="Finy P."/>
            <person name="Geml J."/>
            <person name="Haridas S."/>
            <person name="Hughes K."/>
            <person name="Justo A."/>
            <person name="Karasinski D."/>
            <person name="Kautmanova I."/>
            <person name="Kiss B."/>
            <person name="Kocsube S."/>
            <person name="Kotiranta H."/>
            <person name="LaButti K.M."/>
            <person name="Lechner B.E."/>
            <person name="Liimatainen K."/>
            <person name="Lipzen A."/>
            <person name="Lukacs Z."/>
            <person name="Mihaltcheva S."/>
            <person name="Morgado L.N."/>
            <person name="Niskanen T."/>
            <person name="Noordeloos M.E."/>
            <person name="Ohm R.A."/>
            <person name="Ortiz-Santana B."/>
            <person name="Ovrebo C."/>
            <person name="Racz N."/>
            <person name="Riley R."/>
            <person name="Savchenko A."/>
            <person name="Shiryaev A."/>
            <person name="Soop K."/>
            <person name="Spirin V."/>
            <person name="Szebenyi C."/>
            <person name="Tomsovsky M."/>
            <person name="Tulloss R.E."/>
            <person name="Uehling J."/>
            <person name="Grigoriev I.V."/>
            <person name="Vagvolgyi C."/>
            <person name="Papp T."/>
            <person name="Martin F.M."/>
            <person name="Miettinen O."/>
            <person name="Hibbett D.S."/>
            <person name="Nagy L.G."/>
        </authorList>
    </citation>
    <scope>NUCLEOTIDE SEQUENCE [LARGE SCALE GENOMIC DNA]</scope>
    <source>
        <strain evidence="2 3">CBS 309.79</strain>
    </source>
</reference>
<sequence>MAILASNLLCMRRSPLPGNRHRGVDVYAAISHITQNDQSTTDQSAFGQGGLPVPPSPIVNILGEAPVPGIKMVTTAISQTIAKTTASFLPAMCRALTYQSYMKFNEQNLRDLRRRTVQLDELVKQVHSTVRNTPVFVQHGARMADVLRELAGELEQQTARQPNRILRFLSSPQDALALQQRMYALDRIISDLLIIISLDTSDMMREVLQRSSSQATSITATVLGENSSGSSASAAPVLSRGASDTSRLTVLKKTISGRGHSLTDASDSGINGSSKKEPQLRFLAPSIFLAPPSGGGEG</sequence>
<proteinExistence type="predicted"/>
<organism evidence="2 3">
    <name type="scientific">Pterulicium gracile</name>
    <dbReference type="NCBI Taxonomy" id="1884261"/>
    <lineage>
        <taxon>Eukaryota</taxon>
        <taxon>Fungi</taxon>
        <taxon>Dikarya</taxon>
        <taxon>Basidiomycota</taxon>
        <taxon>Agaricomycotina</taxon>
        <taxon>Agaricomycetes</taxon>
        <taxon>Agaricomycetidae</taxon>
        <taxon>Agaricales</taxon>
        <taxon>Pleurotineae</taxon>
        <taxon>Pterulaceae</taxon>
        <taxon>Pterulicium</taxon>
    </lineage>
</organism>
<dbReference type="Proteomes" id="UP000305067">
    <property type="component" value="Unassembled WGS sequence"/>
</dbReference>
<dbReference type="EMBL" id="ML178970">
    <property type="protein sequence ID" value="TFK95082.1"/>
    <property type="molecule type" value="Genomic_DNA"/>
</dbReference>
<evidence type="ECO:0000256" key="1">
    <source>
        <dbReference type="SAM" id="MobiDB-lite"/>
    </source>
</evidence>